<evidence type="ECO:0008006" key="3">
    <source>
        <dbReference type="Google" id="ProtNLM"/>
    </source>
</evidence>
<sequence length="282" mass="32205">MSTLDNLPRIAGEIARVLDDVGIPNILWGYAALGLVGQVKASSEIDFVIPDELLEKATDTLVARGFELCTARKCPANDERKRARALAAVHFDATPENDTMGPIQFFPKLHILWWLKEIPAGHPSPNDETLILTNDPGLPKRPQVRTATSPIHRNLYTGYEEFVGPSGSWTETYPIKILNPSSFTEALLLLYCRDYHNSNDHDALQLGYDEYWKRLILPMGEVKENENAIVKKNLQPEFRDAWENFNMPAQPYGWEYLHDDLRDTLRKADKLPRFPGIFRLYQ</sequence>
<dbReference type="AlphaFoldDB" id="A0A9W9P4Z5"/>
<reference evidence="1" key="2">
    <citation type="journal article" date="2023" name="IMA Fungus">
        <title>Comparative genomic study of the Penicillium genus elucidates a diverse pangenome and 15 lateral gene transfer events.</title>
        <authorList>
            <person name="Petersen C."/>
            <person name="Sorensen T."/>
            <person name="Nielsen M.R."/>
            <person name="Sondergaard T.E."/>
            <person name="Sorensen J.L."/>
            <person name="Fitzpatrick D.A."/>
            <person name="Frisvad J.C."/>
            <person name="Nielsen K.L."/>
        </authorList>
    </citation>
    <scope>NUCLEOTIDE SEQUENCE</scope>
    <source>
        <strain evidence="1">IBT 23319</strain>
    </source>
</reference>
<reference evidence="1" key="1">
    <citation type="submission" date="2022-11" db="EMBL/GenBank/DDBJ databases">
        <authorList>
            <person name="Petersen C."/>
        </authorList>
    </citation>
    <scope>NUCLEOTIDE SEQUENCE</scope>
    <source>
        <strain evidence="1">IBT 23319</strain>
    </source>
</reference>
<organism evidence="1 2">
    <name type="scientific">Penicillium citrinum</name>
    <dbReference type="NCBI Taxonomy" id="5077"/>
    <lineage>
        <taxon>Eukaryota</taxon>
        <taxon>Fungi</taxon>
        <taxon>Dikarya</taxon>
        <taxon>Ascomycota</taxon>
        <taxon>Pezizomycotina</taxon>
        <taxon>Eurotiomycetes</taxon>
        <taxon>Eurotiomycetidae</taxon>
        <taxon>Eurotiales</taxon>
        <taxon>Aspergillaceae</taxon>
        <taxon>Penicillium</taxon>
    </lineage>
</organism>
<comment type="caution">
    <text evidence="1">The sequence shown here is derived from an EMBL/GenBank/DDBJ whole genome shotgun (WGS) entry which is preliminary data.</text>
</comment>
<dbReference type="RefSeq" id="XP_056501632.1">
    <property type="nucleotide sequence ID" value="XM_056642220.1"/>
</dbReference>
<keyword evidence="2" id="KW-1185">Reference proteome</keyword>
<protein>
    <recommendedName>
        <fullName evidence="3">Nucleotidyltransferase family protein</fullName>
    </recommendedName>
</protein>
<dbReference type="EMBL" id="JAPQKT010000003">
    <property type="protein sequence ID" value="KAJ5234132.1"/>
    <property type="molecule type" value="Genomic_DNA"/>
</dbReference>
<accession>A0A9W9P4Z5</accession>
<dbReference type="OrthoDB" id="4499271at2759"/>
<evidence type="ECO:0000313" key="1">
    <source>
        <dbReference type="EMBL" id="KAJ5234132.1"/>
    </source>
</evidence>
<dbReference type="GeneID" id="81381387"/>
<proteinExistence type="predicted"/>
<gene>
    <name evidence="1" type="ORF">N7469_003300</name>
</gene>
<name>A0A9W9P4Z5_PENCI</name>
<dbReference type="Proteomes" id="UP001147733">
    <property type="component" value="Unassembled WGS sequence"/>
</dbReference>
<evidence type="ECO:0000313" key="2">
    <source>
        <dbReference type="Proteomes" id="UP001147733"/>
    </source>
</evidence>